<dbReference type="AlphaFoldDB" id="A0A2T2P0B5"/>
<organism evidence="2 3">
    <name type="scientific">Corynespora cassiicola Philippines</name>
    <dbReference type="NCBI Taxonomy" id="1448308"/>
    <lineage>
        <taxon>Eukaryota</taxon>
        <taxon>Fungi</taxon>
        <taxon>Dikarya</taxon>
        <taxon>Ascomycota</taxon>
        <taxon>Pezizomycotina</taxon>
        <taxon>Dothideomycetes</taxon>
        <taxon>Pleosporomycetidae</taxon>
        <taxon>Pleosporales</taxon>
        <taxon>Corynesporascaceae</taxon>
        <taxon>Corynespora</taxon>
    </lineage>
</organism>
<feature type="region of interest" description="Disordered" evidence="1">
    <location>
        <begin position="38"/>
        <end position="82"/>
    </location>
</feature>
<reference evidence="2 3" key="1">
    <citation type="journal article" date="2018" name="Front. Microbiol.">
        <title>Genome-Wide Analysis of Corynespora cassiicola Leaf Fall Disease Putative Effectors.</title>
        <authorList>
            <person name="Lopez D."/>
            <person name="Ribeiro S."/>
            <person name="Label P."/>
            <person name="Fumanal B."/>
            <person name="Venisse J.S."/>
            <person name="Kohler A."/>
            <person name="de Oliveira R.R."/>
            <person name="Labutti K."/>
            <person name="Lipzen A."/>
            <person name="Lail K."/>
            <person name="Bauer D."/>
            <person name="Ohm R.A."/>
            <person name="Barry K.W."/>
            <person name="Spatafora J."/>
            <person name="Grigoriev I.V."/>
            <person name="Martin F.M."/>
            <person name="Pujade-Renaud V."/>
        </authorList>
    </citation>
    <scope>NUCLEOTIDE SEQUENCE [LARGE SCALE GENOMIC DNA]</scope>
    <source>
        <strain evidence="2 3">Philippines</strain>
    </source>
</reference>
<evidence type="ECO:0000313" key="3">
    <source>
        <dbReference type="Proteomes" id="UP000240883"/>
    </source>
</evidence>
<sequence>MDLRKFRTRTQGDGLGKAYMLRRNRPSPSLVVPSALGALHRPPFRPPSTQVNHSYAPTSHHHPSTASARQMESRETQRCHSASHILRPITIHKRMCTNPRKPLPTMSIIPQTRPHKTEERAKEQMDRPLMITR</sequence>
<dbReference type="Proteomes" id="UP000240883">
    <property type="component" value="Unassembled WGS sequence"/>
</dbReference>
<evidence type="ECO:0000256" key="1">
    <source>
        <dbReference type="SAM" id="MobiDB-lite"/>
    </source>
</evidence>
<feature type="compositionally biased region" description="Polar residues" evidence="1">
    <location>
        <begin position="47"/>
        <end position="57"/>
    </location>
</feature>
<name>A0A2T2P0B5_CORCC</name>
<evidence type="ECO:0000313" key="2">
    <source>
        <dbReference type="EMBL" id="PSN70956.1"/>
    </source>
</evidence>
<feature type="region of interest" description="Disordered" evidence="1">
    <location>
        <begin position="96"/>
        <end position="133"/>
    </location>
</feature>
<feature type="compositionally biased region" description="Basic and acidic residues" evidence="1">
    <location>
        <begin position="115"/>
        <end position="126"/>
    </location>
</feature>
<dbReference type="EMBL" id="KZ678131">
    <property type="protein sequence ID" value="PSN70956.1"/>
    <property type="molecule type" value="Genomic_DNA"/>
</dbReference>
<proteinExistence type="predicted"/>
<keyword evidence="3" id="KW-1185">Reference proteome</keyword>
<accession>A0A2T2P0B5</accession>
<gene>
    <name evidence="2" type="ORF">BS50DRAFT_270352</name>
</gene>
<protein>
    <submittedName>
        <fullName evidence="2">Uncharacterized protein</fullName>
    </submittedName>
</protein>